<proteinExistence type="predicted"/>
<keyword evidence="2" id="KW-1185">Reference proteome</keyword>
<dbReference type="GeneID" id="40332427"/>
<comment type="caution">
    <text evidence="1">The sequence shown here is derived from an EMBL/GenBank/DDBJ whole genome shotgun (WGS) entry which is preliminary data.</text>
</comment>
<dbReference type="AlphaFoldDB" id="A0A422N0F7"/>
<protein>
    <submittedName>
        <fullName evidence="1">Uncharacterized protein</fullName>
    </submittedName>
</protein>
<accession>A0A422N0F7</accession>
<name>A0A422N0F7_TRYRA</name>
<reference evidence="1 2" key="1">
    <citation type="journal article" date="2018" name="BMC Genomics">
        <title>Genomic comparison of Trypanosoma conorhini and Trypanosoma rangeli to Trypanosoma cruzi strains of high and low virulence.</title>
        <authorList>
            <person name="Bradwell K.R."/>
            <person name="Koparde V.N."/>
            <person name="Matveyev A.V."/>
            <person name="Serrano M.G."/>
            <person name="Alves J.M."/>
            <person name="Parikh H."/>
            <person name="Huang B."/>
            <person name="Lee V."/>
            <person name="Espinosa-Alvarez O."/>
            <person name="Ortiz P.A."/>
            <person name="Costa-Martins A.G."/>
            <person name="Teixeira M.M."/>
            <person name="Buck G.A."/>
        </authorList>
    </citation>
    <scope>NUCLEOTIDE SEQUENCE [LARGE SCALE GENOMIC DNA]</scope>
    <source>
        <strain evidence="1 2">AM80</strain>
    </source>
</reference>
<dbReference type="RefSeq" id="XP_029234918.1">
    <property type="nucleotide sequence ID" value="XM_029385244.1"/>
</dbReference>
<dbReference type="EMBL" id="MKGL01000423">
    <property type="protein sequence ID" value="RNE98943.1"/>
    <property type="molecule type" value="Genomic_DNA"/>
</dbReference>
<evidence type="ECO:0000313" key="2">
    <source>
        <dbReference type="Proteomes" id="UP000283634"/>
    </source>
</evidence>
<dbReference type="Proteomes" id="UP000283634">
    <property type="component" value="Unassembled WGS sequence"/>
</dbReference>
<evidence type="ECO:0000313" key="1">
    <source>
        <dbReference type="EMBL" id="RNE98943.1"/>
    </source>
</evidence>
<organism evidence="1 2">
    <name type="scientific">Trypanosoma rangeli</name>
    <dbReference type="NCBI Taxonomy" id="5698"/>
    <lineage>
        <taxon>Eukaryota</taxon>
        <taxon>Discoba</taxon>
        <taxon>Euglenozoa</taxon>
        <taxon>Kinetoplastea</taxon>
        <taxon>Metakinetoplastina</taxon>
        <taxon>Trypanosomatida</taxon>
        <taxon>Trypanosomatidae</taxon>
        <taxon>Trypanosoma</taxon>
        <taxon>Herpetosoma</taxon>
    </lineage>
</organism>
<gene>
    <name evidence="1" type="ORF">TraAM80_08494</name>
</gene>
<sequence length="131" mass="14892">MPPRNTWKRRWTLPWLSQPQLRPVPLIMRRVYWRSGQSLNWRPGAITRRLSTPMATSGSCSHCSGVHVCVRGGRVALCLASASSAPHCGVLEMRCEVAAKEEDMKAHIHATQPRNKAWDVVRKKKIKIKKN</sequence>